<proteinExistence type="predicted"/>
<comment type="caution">
    <text evidence="1">The sequence shown here is derived from an EMBL/GenBank/DDBJ whole genome shotgun (WGS) entry which is preliminary data.</text>
</comment>
<keyword evidence="2" id="KW-1185">Reference proteome</keyword>
<organism evidence="1 2">
    <name type="scientific">Paenibacillus antri</name>
    <dbReference type="NCBI Taxonomy" id="2582848"/>
    <lineage>
        <taxon>Bacteria</taxon>
        <taxon>Bacillati</taxon>
        <taxon>Bacillota</taxon>
        <taxon>Bacilli</taxon>
        <taxon>Bacillales</taxon>
        <taxon>Paenibacillaceae</taxon>
        <taxon>Paenibacillus</taxon>
    </lineage>
</organism>
<gene>
    <name evidence="1" type="ORF">FE782_04245</name>
</gene>
<dbReference type="OrthoDB" id="2665147at2"/>
<evidence type="ECO:0000313" key="2">
    <source>
        <dbReference type="Proteomes" id="UP000309676"/>
    </source>
</evidence>
<dbReference type="AlphaFoldDB" id="A0A5R9GJ87"/>
<sequence length="114" mass="12685">MVEIQDASFVRLGYSGDETFAEVEVKAAGFDAPLIAAFKRGADGSFALTNVAEKRDDRDLDWYDNNLHDAYPSAMDRLFGAGSDGETTRRSFAEQVLRFGDVRDRIEDTLYYGG</sequence>
<dbReference type="RefSeq" id="WP_138192806.1">
    <property type="nucleotide sequence ID" value="NZ_VCIW01000002.1"/>
</dbReference>
<accession>A0A5R9GJ87</accession>
<evidence type="ECO:0000313" key="1">
    <source>
        <dbReference type="EMBL" id="TLS53488.1"/>
    </source>
</evidence>
<dbReference type="EMBL" id="VCIW01000002">
    <property type="protein sequence ID" value="TLS53488.1"/>
    <property type="molecule type" value="Genomic_DNA"/>
</dbReference>
<reference evidence="1 2" key="1">
    <citation type="submission" date="2019-05" db="EMBL/GenBank/DDBJ databases">
        <authorList>
            <person name="Narsing Rao M.P."/>
            <person name="Li W.J."/>
        </authorList>
    </citation>
    <scope>NUCLEOTIDE SEQUENCE [LARGE SCALE GENOMIC DNA]</scope>
    <source>
        <strain evidence="1 2">SYSU_K30003</strain>
    </source>
</reference>
<name>A0A5R9GJ87_9BACL</name>
<protein>
    <submittedName>
        <fullName evidence="1">Uncharacterized protein</fullName>
    </submittedName>
</protein>
<dbReference type="Proteomes" id="UP000309676">
    <property type="component" value="Unassembled WGS sequence"/>
</dbReference>